<dbReference type="OrthoDB" id="9814427at2"/>
<protein>
    <recommendedName>
        <fullName evidence="4">Periplasmic binding protein domain-containing protein</fullName>
    </recommendedName>
</protein>
<proteinExistence type="inferred from homology"/>
<comment type="subcellular location">
    <subcellularLocation>
        <location evidence="1">Cell envelope</location>
    </subcellularLocation>
</comment>
<dbReference type="EMBL" id="LSTO01000001">
    <property type="protein sequence ID" value="OWW21774.1"/>
    <property type="molecule type" value="Genomic_DNA"/>
</dbReference>
<evidence type="ECO:0000256" key="2">
    <source>
        <dbReference type="ARBA" id="ARBA00007639"/>
    </source>
</evidence>
<feature type="domain" description="Periplasmic binding protein" evidence="4">
    <location>
        <begin position="32"/>
        <end position="301"/>
    </location>
</feature>
<dbReference type="AlphaFoldDB" id="A0A254TGN7"/>
<evidence type="ECO:0000256" key="3">
    <source>
        <dbReference type="ARBA" id="ARBA00022729"/>
    </source>
</evidence>
<dbReference type="GO" id="GO:0030313">
    <property type="term" value="C:cell envelope"/>
    <property type="evidence" value="ECO:0007669"/>
    <property type="project" value="UniProtKB-SubCell"/>
</dbReference>
<keyword evidence="3" id="KW-0732">Signal</keyword>
<evidence type="ECO:0000313" key="5">
    <source>
        <dbReference type="EMBL" id="OWW21774.1"/>
    </source>
</evidence>
<dbReference type="Gene3D" id="3.40.50.2300">
    <property type="match status" value="2"/>
</dbReference>
<evidence type="ECO:0000256" key="1">
    <source>
        <dbReference type="ARBA" id="ARBA00004196"/>
    </source>
</evidence>
<gene>
    <name evidence="5" type="ORF">AYR66_22050</name>
</gene>
<dbReference type="Pfam" id="PF13407">
    <property type="entry name" value="Peripla_BP_4"/>
    <property type="match status" value="1"/>
</dbReference>
<name>A0A254TGN7_9BURK</name>
<dbReference type="PANTHER" id="PTHR46847:SF2">
    <property type="entry name" value="ABC TRANSPORTER SUGAR-BINDING PROTEIN"/>
    <property type="match status" value="1"/>
</dbReference>
<evidence type="ECO:0000259" key="4">
    <source>
        <dbReference type="Pfam" id="PF13407"/>
    </source>
</evidence>
<keyword evidence="6" id="KW-1185">Reference proteome</keyword>
<reference evidence="5 6" key="1">
    <citation type="submission" date="2016-02" db="EMBL/GenBank/DDBJ databases">
        <authorList>
            <person name="Wen L."/>
            <person name="He K."/>
            <person name="Yang H."/>
        </authorList>
    </citation>
    <scope>NUCLEOTIDE SEQUENCE [LARGE SCALE GENOMIC DNA]</scope>
    <source>
        <strain evidence="5 6">TSA40</strain>
    </source>
</reference>
<organism evidence="5 6">
    <name type="scientific">Noviherbaspirillum denitrificans</name>
    <dbReference type="NCBI Taxonomy" id="1968433"/>
    <lineage>
        <taxon>Bacteria</taxon>
        <taxon>Pseudomonadati</taxon>
        <taxon>Pseudomonadota</taxon>
        <taxon>Betaproteobacteria</taxon>
        <taxon>Burkholderiales</taxon>
        <taxon>Oxalobacteraceae</taxon>
        <taxon>Noviherbaspirillum</taxon>
    </lineage>
</organism>
<dbReference type="PANTHER" id="PTHR46847">
    <property type="entry name" value="D-ALLOSE-BINDING PERIPLASMIC PROTEIN-RELATED"/>
    <property type="match status" value="1"/>
</dbReference>
<comment type="similarity">
    <text evidence="2">Belongs to the bacterial solute-binding protein 2 family.</text>
</comment>
<comment type="caution">
    <text evidence="5">The sequence shown here is derived from an EMBL/GenBank/DDBJ whole genome shotgun (WGS) entry which is preliminary data.</text>
</comment>
<dbReference type="InterPro" id="IPR025997">
    <property type="entry name" value="SBP_2_dom"/>
</dbReference>
<dbReference type="CDD" id="cd06324">
    <property type="entry name" value="PBP1_ABC_sugar_binding-like"/>
    <property type="match status" value="1"/>
</dbReference>
<evidence type="ECO:0000313" key="6">
    <source>
        <dbReference type="Proteomes" id="UP000197535"/>
    </source>
</evidence>
<dbReference type="InterPro" id="IPR028082">
    <property type="entry name" value="Peripla_BP_I"/>
</dbReference>
<dbReference type="SUPFAM" id="SSF53822">
    <property type="entry name" value="Periplasmic binding protein-like I"/>
    <property type="match status" value="1"/>
</dbReference>
<sequence length="370" mass="40519">MKELAMHRWIAAGLGIVLTLASPALWAAAFHVVFINPGRSDEPFWRSATRFAQPAAEQLGIKLEVLYAERDHLKMIEMVREVCARPQRPDYLLLVNEKLAAGEMLKIAENAGVKSLVVYSGMAESQAAYGKPRQKFRHWLGSVTTNATDAGRLTAEELVRQALQQRIVADDGKVHVAVIAGDKATPTGTQRLQGAVDAFAAQPSVVLEQVVFGNWDQARAAEQAAALLLRYPKLNAFWAASDLMAFGAIDAAEAAGRKAGADLLVSAINNSPPVLQARVQGRIAALAGGHFTTAAWALVMLHDYHHGKDFARDGVEVVLPLFVMFDEERAQRFLTRFGDEDFSGIDFRAFSRHLNPHLRGYQFGLLPALK</sequence>
<dbReference type="GO" id="GO:0030246">
    <property type="term" value="F:carbohydrate binding"/>
    <property type="evidence" value="ECO:0007669"/>
    <property type="project" value="UniProtKB-ARBA"/>
</dbReference>
<accession>A0A254TGN7</accession>
<dbReference type="Proteomes" id="UP000197535">
    <property type="component" value="Unassembled WGS sequence"/>
</dbReference>